<feature type="transmembrane region" description="Helical" evidence="6">
    <location>
        <begin position="58"/>
        <end position="79"/>
    </location>
</feature>
<dbReference type="InterPro" id="IPR007568">
    <property type="entry name" value="RTA1"/>
</dbReference>
<feature type="transmembrane region" description="Helical" evidence="6">
    <location>
        <begin position="125"/>
        <end position="150"/>
    </location>
</feature>
<dbReference type="EMBL" id="PJQD01000008">
    <property type="protein sequence ID" value="POY76084.1"/>
    <property type="molecule type" value="Genomic_DNA"/>
</dbReference>
<reference evidence="7 8" key="1">
    <citation type="journal article" date="2018" name="Front. Microbiol.">
        <title>Prospects for Fungal Bioremediation of Acidic Radioactive Waste Sites: Characterization and Genome Sequence of Rhodotorula taiwanensis MD1149.</title>
        <authorList>
            <person name="Tkavc R."/>
            <person name="Matrosova V.Y."/>
            <person name="Grichenko O.E."/>
            <person name="Gostincar C."/>
            <person name="Volpe R.P."/>
            <person name="Klimenkova P."/>
            <person name="Gaidamakova E.K."/>
            <person name="Zhou C.E."/>
            <person name="Stewart B.J."/>
            <person name="Lyman M.G."/>
            <person name="Malfatti S.A."/>
            <person name="Rubinfeld B."/>
            <person name="Courtot M."/>
            <person name="Singh J."/>
            <person name="Dalgard C.L."/>
            <person name="Hamilton T."/>
            <person name="Frey K.G."/>
            <person name="Gunde-Cimerman N."/>
            <person name="Dugan L."/>
            <person name="Daly M.J."/>
        </authorList>
    </citation>
    <scope>NUCLEOTIDE SEQUENCE [LARGE SCALE GENOMIC DNA]</scope>
    <source>
        <strain evidence="7 8">MD1149</strain>
    </source>
</reference>
<feature type="transmembrane region" description="Helical" evidence="6">
    <location>
        <begin position="24"/>
        <end position="46"/>
    </location>
</feature>
<dbReference type="Pfam" id="PF04479">
    <property type="entry name" value="RTA1"/>
    <property type="match status" value="1"/>
</dbReference>
<keyword evidence="2 6" id="KW-0812">Transmembrane</keyword>
<feature type="region of interest" description="Disordered" evidence="5">
    <location>
        <begin position="291"/>
        <end position="338"/>
    </location>
</feature>
<evidence type="ECO:0000256" key="1">
    <source>
        <dbReference type="ARBA" id="ARBA00004141"/>
    </source>
</evidence>
<dbReference type="OrthoDB" id="3358017at2759"/>
<accession>A0A2S5BH51</accession>
<dbReference type="STRING" id="741276.A0A2S5BH51"/>
<keyword evidence="8" id="KW-1185">Reference proteome</keyword>
<feature type="transmembrane region" description="Helical" evidence="6">
    <location>
        <begin position="170"/>
        <end position="197"/>
    </location>
</feature>
<dbReference type="GO" id="GO:0005886">
    <property type="term" value="C:plasma membrane"/>
    <property type="evidence" value="ECO:0007669"/>
    <property type="project" value="TreeGrafter"/>
</dbReference>
<feature type="transmembrane region" description="Helical" evidence="6">
    <location>
        <begin position="209"/>
        <end position="227"/>
    </location>
</feature>
<evidence type="ECO:0000256" key="3">
    <source>
        <dbReference type="ARBA" id="ARBA00022989"/>
    </source>
</evidence>
<sequence length="338" mass="37027">MSDLISHLVARAEQRHEPSSPDALYGYVPSISLAAVFITIFGLTTLIHLAQLVIARRYWWMTCMVIAGLLEILGWAARLWAHYASRNFDAYVMQICCLIIAPTFISAALYWCAGLMMAHIAPQKSFLSATLFKVVFIVADVVSLVVQAVGGGMAGSAVGTIHHQQVVDGSHIMLAGIVIQLAVMVFYVIYVAVWVLRAKDEVRRAGRKIHLMLVAMLLSSIGVIVRGCYRTPELNEGFSGWIATQQIWQLFDAIPIAFASFVLNVIHPHWFLRYPAEVDVQLPYSEKPGYSAEPAGVAPGRPASESTVADHEAHGAGSPYGNKEGNRDHSEIPVSTQV</sequence>
<feature type="transmembrane region" description="Helical" evidence="6">
    <location>
        <begin position="247"/>
        <end position="266"/>
    </location>
</feature>
<dbReference type="Proteomes" id="UP000237144">
    <property type="component" value="Unassembled WGS sequence"/>
</dbReference>
<protein>
    <submittedName>
        <fullName evidence="7">Uncharacterized protein</fullName>
    </submittedName>
</protein>
<organism evidence="7 8">
    <name type="scientific">Rhodotorula taiwanensis</name>
    <dbReference type="NCBI Taxonomy" id="741276"/>
    <lineage>
        <taxon>Eukaryota</taxon>
        <taxon>Fungi</taxon>
        <taxon>Dikarya</taxon>
        <taxon>Basidiomycota</taxon>
        <taxon>Pucciniomycotina</taxon>
        <taxon>Microbotryomycetes</taxon>
        <taxon>Sporidiobolales</taxon>
        <taxon>Sporidiobolaceae</taxon>
        <taxon>Rhodotorula</taxon>
    </lineage>
</organism>
<evidence type="ECO:0000256" key="5">
    <source>
        <dbReference type="SAM" id="MobiDB-lite"/>
    </source>
</evidence>
<dbReference type="AlphaFoldDB" id="A0A2S5BH51"/>
<keyword evidence="4 6" id="KW-0472">Membrane</keyword>
<dbReference type="PANTHER" id="PTHR31465">
    <property type="entry name" value="PROTEIN RTA1-RELATED"/>
    <property type="match status" value="1"/>
</dbReference>
<feature type="transmembrane region" description="Helical" evidence="6">
    <location>
        <begin position="91"/>
        <end position="113"/>
    </location>
</feature>
<comment type="caution">
    <text evidence="7">The sequence shown here is derived from an EMBL/GenBank/DDBJ whole genome shotgun (WGS) entry which is preliminary data.</text>
</comment>
<dbReference type="PANTHER" id="PTHR31465:SF9">
    <property type="entry name" value="SPHINGOID LONG-CHAIN BASE TRANSPORTER RSB1"/>
    <property type="match status" value="1"/>
</dbReference>
<evidence type="ECO:0000313" key="8">
    <source>
        <dbReference type="Proteomes" id="UP000237144"/>
    </source>
</evidence>
<proteinExistence type="predicted"/>
<evidence type="ECO:0000256" key="6">
    <source>
        <dbReference type="SAM" id="Phobius"/>
    </source>
</evidence>
<evidence type="ECO:0000313" key="7">
    <source>
        <dbReference type="EMBL" id="POY76084.1"/>
    </source>
</evidence>
<name>A0A2S5BH51_9BASI</name>
<dbReference type="GO" id="GO:0000324">
    <property type="term" value="C:fungal-type vacuole"/>
    <property type="evidence" value="ECO:0007669"/>
    <property type="project" value="TreeGrafter"/>
</dbReference>
<gene>
    <name evidence="7" type="ORF">BMF94_0807</name>
</gene>
<keyword evidence="3 6" id="KW-1133">Transmembrane helix</keyword>
<evidence type="ECO:0000256" key="2">
    <source>
        <dbReference type="ARBA" id="ARBA00022692"/>
    </source>
</evidence>
<comment type="subcellular location">
    <subcellularLocation>
        <location evidence="1">Membrane</location>
        <topology evidence="1">Multi-pass membrane protein</topology>
    </subcellularLocation>
</comment>
<evidence type="ECO:0000256" key="4">
    <source>
        <dbReference type="ARBA" id="ARBA00023136"/>
    </source>
</evidence>